<dbReference type="FunFam" id="3.40.640.10:FF:000025">
    <property type="entry name" value="Histidine decarboxylase"/>
    <property type="match status" value="1"/>
</dbReference>
<evidence type="ECO:0000256" key="8">
    <source>
        <dbReference type="ARBA" id="ARBA00038886"/>
    </source>
</evidence>
<dbReference type="FunFam" id="1.20.1340.10:FF:000001">
    <property type="entry name" value="Histidine decarboxylase"/>
    <property type="match status" value="1"/>
</dbReference>
<dbReference type="GO" id="GO:0042427">
    <property type="term" value="P:serotonin biosynthetic process"/>
    <property type="evidence" value="ECO:0007669"/>
    <property type="project" value="TreeGrafter"/>
</dbReference>
<evidence type="ECO:0000256" key="7">
    <source>
        <dbReference type="ARBA" id="ARBA00023239"/>
    </source>
</evidence>
<dbReference type="InterPro" id="IPR021115">
    <property type="entry name" value="Pyridoxal-P_BS"/>
</dbReference>
<evidence type="ECO:0000313" key="13">
    <source>
        <dbReference type="EnsemblMetazoa" id="SMAR009715-PA"/>
    </source>
</evidence>
<dbReference type="FunFam" id="3.90.1150.10:FF:000018">
    <property type="entry name" value="Histidine decarboxylase"/>
    <property type="match status" value="1"/>
</dbReference>
<dbReference type="GO" id="GO:0004058">
    <property type="term" value="F:aromatic-L-amino-acid decarboxylase activity"/>
    <property type="evidence" value="ECO:0007669"/>
    <property type="project" value="UniProtKB-EC"/>
</dbReference>
<evidence type="ECO:0000256" key="1">
    <source>
        <dbReference type="ARBA" id="ARBA00001933"/>
    </source>
</evidence>
<dbReference type="eggNOG" id="KOG0628">
    <property type="taxonomic scope" value="Eukaryota"/>
</dbReference>
<keyword evidence="6 11" id="KW-0663">Pyridoxal phosphate</keyword>
<dbReference type="GO" id="GO:0006520">
    <property type="term" value="P:amino acid metabolic process"/>
    <property type="evidence" value="ECO:0007669"/>
    <property type="project" value="InterPro"/>
</dbReference>
<dbReference type="Gene3D" id="3.40.640.10">
    <property type="entry name" value="Type I PLP-dependent aspartate aminotransferase-like (Major domain)"/>
    <property type="match status" value="1"/>
</dbReference>
<name>T1J7R0_STRMM</name>
<proteinExistence type="inferred from homology"/>
<sequence length="551" mass="62748">MLKSIRVPHFKIDQISFKRLKMNTEAEFRIRMYAGHAPEKKESLVQFGFEVARQQLHIRPSRKLIEGRRMRRGKSNIVSGIMRYNQQTQANFPANRRTDYNFLLLNFRKMNAEEFRVQAKRMVDYVADYLENIETRRVSPTVKPGYIKDLIPDHAPEKGEKFDAIFNDIENVIMAGVTHWHSPHFHAYFPTANSYPAICADILSDAIGCIGFSWIASPACTELEMVVMDWLGKMLDLPQEFLFSSGVGNGGGVIQVTASDSTFISLLGAREKMVHKVRNDHPEWDEFDVVRKLVAYASDQAHSSVERAHKLAGIKLRMLPSDEDFSLRGQVLETAISEDLANGKIPFLVVATLGTTPSCAFDNVTEIGNVCKKQDIWFHIDAAYAGSAFICPEFRHWLNGIENADSFSFNPHKWLLVNFDCSALWIRDSDYLVKAFDVDPLYLKHEHQGIVPDYRHVRLAKEFEALVKCNSDFEIVATTVLGLVCFRLKGDNALNEKLIKDINSNGKIHLTPSTLRGRFMLRFAICSAKTESKHVQFAWEEIQIQAALIKK</sequence>
<dbReference type="SUPFAM" id="SSF53383">
    <property type="entry name" value="PLP-dependent transferases"/>
    <property type="match status" value="1"/>
</dbReference>
<keyword evidence="5" id="KW-0210">Decarboxylase</keyword>
<keyword evidence="7 12" id="KW-0456">Lyase</keyword>
<evidence type="ECO:0000256" key="11">
    <source>
        <dbReference type="PIRSR" id="PIRSR602129-50"/>
    </source>
</evidence>
<dbReference type="PANTHER" id="PTHR11999:SF167">
    <property type="entry name" value="AROMATIC-L-AMINO-ACID DECARBOXYLASE"/>
    <property type="match status" value="1"/>
</dbReference>
<dbReference type="PANTHER" id="PTHR11999">
    <property type="entry name" value="GROUP II PYRIDOXAL-5-PHOSPHATE DECARBOXYLASE"/>
    <property type="match status" value="1"/>
</dbReference>
<feature type="modified residue" description="N6-(pyridoxal phosphate)lysine" evidence="11">
    <location>
        <position position="413"/>
    </location>
</feature>
<dbReference type="InterPro" id="IPR015422">
    <property type="entry name" value="PyrdxlP-dep_Trfase_small"/>
</dbReference>
<comment type="cofactor">
    <cofactor evidence="1 11 12">
        <name>pyridoxal 5'-phosphate</name>
        <dbReference type="ChEBI" id="CHEBI:597326"/>
    </cofactor>
</comment>
<keyword evidence="14" id="KW-1185">Reference proteome</keyword>
<accession>T1J7R0</accession>
<dbReference type="GO" id="GO:0042423">
    <property type="term" value="P:catecholamine biosynthetic process"/>
    <property type="evidence" value="ECO:0007669"/>
    <property type="project" value="UniProtKB-KW"/>
</dbReference>
<evidence type="ECO:0000256" key="4">
    <source>
        <dbReference type="ARBA" id="ARBA00022584"/>
    </source>
</evidence>
<dbReference type="Pfam" id="PF00282">
    <property type="entry name" value="Pyridoxal_deC"/>
    <property type="match status" value="1"/>
</dbReference>
<dbReference type="InterPro" id="IPR010977">
    <property type="entry name" value="Aromatic_deC"/>
</dbReference>
<dbReference type="AlphaFoldDB" id="T1J7R0"/>
<dbReference type="EMBL" id="JH431939">
    <property type="status" value="NOT_ANNOTATED_CDS"/>
    <property type="molecule type" value="Genomic_DNA"/>
</dbReference>
<dbReference type="Gene3D" id="1.20.1340.10">
    <property type="entry name" value="dopa decarboxylase, N-terminal domain"/>
    <property type="match status" value="1"/>
</dbReference>
<dbReference type="PRINTS" id="PR00800">
    <property type="entry name" value="YHDCRBOXLASE"/>
</dbReference>
<dbReference type="Proteomes" id="UP000014500">
    <property type="component" value="Unassembled WGS sequence"/>
</dbReference>
<dbReference type="EC" id="4.1.1.28" evidence="8"/>
<organism evidence="13 14">
    <name type="scientific">Strigamia maritima</name>
    <name type="common">European centipede</name>
    <name type="synonym">Geophilus maritimus</name>
    <dbReference type="NCBI Taxonomy" id="126957"/>
    <lineage>
        <taxon>Eukaryota</taxon>
        <taxon>Metazoa</taxon>
        <taxon>Ecdysozoa</taxon>
        <taxon>Arthropoda</taxon>
        <taxon>Myriapoda</taxon>
        <taxon>Chilopoda</taxon>
        <taxon>Pleurostigmophora</taxon>
        <taxon>Geophilomorpha</taxon>
        <taxon>Linotaeniidae</taxon>
        <taxon>Strigamia</taxon>
    </lineage>
</organism>
<comment type="subunit">
    <text evidence="3">Homodimer.</text>
</comment>
<dbReference type="PROSITE" id="PS00392">
    <property type="entry name" value="DDC_GAD_HDC_YDC"/>
    <property type="match status" value="1"/>
</dbReference>
<protein>
    <recommendedName>
        <fullName evidence="9">Aromatic-L-amino-acid decarboxylase</fullName>
        <ecNumber evidence="8">4.1.1.28</ecNumber>
    </recommendedName>
    <alternativeName>
        <fullName evidence="10">DOPA decarboxylase</fullName>
    </alternativeName>
</protein>
<evidence type="ECO:0000313" key="14">
    <source>
        <dbReference type="Proteomes" id="UP000014500"/>
    </source>
</evidence>
<evidence type="ECO:0000256" key="12">
    <source>
        <dbReference type="RuleBase" id="RU000382"/>
    </source>
</evidence>
<comment type="similarity">
    <text evidence="2 12">Belongs to the group II decarboxylase family.</text>
</comment>
<dbReference type="CDD" id="cd06450">
    <property type="entry name" value="DOPA_deC_like"/>
    <property type="match status" value="1"/>
</dbReference>
<dbReference type="InterPro" id="IPR015424">
    <property type="entry name" value="PyrdxlP-dep_Trfase"/>
</dbReference>
<dbReference type="GO" id="GO:0019752">
    <property type="term" value="P:carboxylic acid metabolic process"/>
    <property type="evidence" value="ECO:0007669"/>
    <property type="project" value="InterPro"/>
</dbReference>
<dbReference type="GO" id="GO:0005737">
    <property type="term" value="C:cytoplasm"/>
    <property type="evidence" value="ECO:0007669"/>
    <property type="project" value="TreeGrafter"/>
</dbReference>
<dbReference type="Gene3D" id="3.90.1150.10">
    <property type="entry name" value="Aspartate Aminotransferase, domain 1"/>
    <property type="match status" value="1"/>
</dbReference>
<dbReference type="InterPro" id="IPR002129">
    <property type="entry name" value="PyrdxlP-dep_de-COase"/>
</dbReference>
<evidence type="ECO:0000256" key="9">
    <source>
        <dbReference type="ARBA" id="ARBA00040968"/>
    </source>
</evidence>
<evidence type="ECO:0000256" key="10">
    <source>
        <dbReference type="ARBA" id="ARBA00041275"/>
    </source>
</evidence>
<dbReference type="OMA" id="LCPEYRY"/>
<dbReference type="STRING" id="126957.T1J7R0"/>
<evidence type="ECO:0000256" key="5">
    <source>
        <dbReference type="ARBA" id="ARBA00022793"/>
    </source>
</evidence>
<dbReference type="EnsemblMetazoa" id="SMAR009715-RA">
    <property type="protein sequence ID" value="SMAR009715-PA"/>
    <property type="gene ID" value="SMAR009715"/>
</dbReference>
<dbReference type="HOGENOM" id="CLU_011856_3_1_1"/>
<evidence type="ECO:0000256" key="3">
    <source>
        <dbReference type="ARBA" id="ARBA00011738"/>
    </source>
</evidence>
<evidence type="ECO:0000256" key="6">
    <source>
        <dbReference type="ARBA" id="ARBA00022898"/>
    </source>
</evidence>
<reference evidence="13" key="2">
    <citation type="submission" date="2015-02" db="UniProtKB">
        <authorList>
            <consortium name="EnsemblMetazoa"/>
        </authorList>
    </citation>
    <scope>IDENTIFICATION</scope>
</reference>
<reference evidence="14" key="1">
    <citation type="submission" date="2011-05" db="EMBL/GenBank/DDBJ databases">
        <authorList>
            <person name="Richards S.R."/>
            <person name="Qu J."/>
            <person name="Jiang H."/>
            <person name="Jhangiani S.N."/>
            <person name="Agravi P."/>
            <person name="Goodspeed R."/>
            <person name="Gross S."/>
            <person name="Mandapat C."/>
            <person name="Jackson L."/>
            <person name="Mathew T."/>
            <person name="Pu L."/>
            <person name="Thornton R."/>
            <person name="Saada N."/>
            <person name="Wilczek-Boney K.B."/>
            <person name="Lee S."/>
            <person name="Kovar C."/>
            <person name="Wu Y."/>
            <person name="Scherer S.E."/>
            <person name="Worley K.C."/>
            <person name="Muzny D.M."/>
            <person name="Gibbs R."/>
        </authorList>
    </citation>
    <scope>NUCLEOTIDE SEQUENCE</scope>
    <source>
        <strain evidence="14">Brora</strain>
    </source>
</reference>
<dbReference type="GO" id="GO:0030170">
    <property type="term" value="F:pyridoxal phosphate binding"/>
    <property type="evidence" value="ECO:0007669"/>
    <property type="project" value="InterPro"/>
</dbReference>
<evidence type="ECO:0000256" key="2">
    <source>
        <dbReference type="ARBA" id="ARBA00009533"/>
    </source>
</evidence>
<keyword evidence="4" id="KW-0127">Catecholamine biosynthesis</keyword>
<dbReference type="InterPro" id="IPR015421">
    <property type="entry name" value="PyrdxlP-dep_Trfase_major"/>
</dbReference>
<dbReference type="PhylomeDB" id="T1J7R0"/>